<dbReference type="InterPro" id="IPR030662">
    <property type="entry name" value="DPH6/MJ0570"/>
</dbReference>
<evidence type="ECO:0000256" key="5">
    <source>
        <dbReference type="ARBA" id="ARBA00048108"/>
    </source>
</evidence>
<dbReference type="InterPro" id="IPR035959">
    <property type="entry name" value="RutC-like_sf"/>
</dbReference>
<dbReference type="EMBL" id="CABFNS010000784">
    <property type="protein sequence ID" value="VUC28361.1"/>
    <property type="molecule type" value="Genomic_DNA"/>
</dbReference>
<dbReference type="InterPro" id="IPR014729">
    <property type="entry name" value="Rossmann-like_a/b/a_fold"/>
</dbReference>
<comment type="catalytic activity">
    <reaction evidence="5">
        <text>diphthine-[translation elongation factor 2] + NH4(+) + ATP = diphthamide-[translation elongation factor 2] + AMP + diphosphate + H(+)</text>
        <dbReference type="Rhea" id="RHEA:19753"/>
        <dbReference type="Rhea" id="RHEA-COMP:10172"/>
        <dbReference type="Rhea" id="RHEA-COMP:10174"/>
        <dbReference type="ChEBI" id="CHEBI:15378"/>
        <dbReference type="ChEBI" id="CHEBI:16692"/>
        <dbReference type="ChEBI" id="CHEBI:28938"/>
        <dbReference type="ChEBI" id="CHEBI:30616"/>
        <dbReference type="ChEBI" id="CHEBI:33019"/>
        <dbReference type="ChEBI" id="CHEBI:82696"/>
        <dbReference type="ChEBI" id="CHEBI:456215"/>
        <dbReference type="EC" id="6.3.1.14"/>
    </reaction>
</comment>
<dbReference type="Pfam" id="PF01042">
    <property type="entry name" value="Ribonuc_L-PSP"/>
    <property type="match status" value="1"/>
</dbReference>
<dbReference type="InterPro" id="IPR002761">
    <property type="entry name" value="Diphthami_syn_dom"/>
</dbReference>
<dbReference type="CDD" id="cd06155">
    <property type="entry name" value="eu_AANH_C_1"/>
    <property type="match status" value="1"/>
</dbReference>
<dbReference type="Proteomes" id="UP000766486">
    <property type="component" value="Unassembled WGS sequence"/>
</dbReference>
<dbReference type="CDD" id="cd01994">
    <property type="entry name" value="AANH_PF0828-like"/>
    <property type="match status" value="1"/>
</dbReference>
<evidence type="ECO:0000259" key="6">
    <source>
        <dbReference type="Pfam" id="PF01902"/>
    </source>
</evidence>
<comment type="caution">
    <text evidence="7">The sequence shown here is derived from an EMBL/GenBank/DDBJ whole genome shotgun (WGS) entry which is preliminary data.</text>
</comment>
<organism evidence="7 8">
    <name type="scientific">Bionectria ochroleuca</name>
    <name type="common">Gliocladium roseum</name>
    <dbReference type="NCBI Taxonomy" id="29856"/>
    <lineage>
        <taxon>Eukaryota</taxon>
        <taxon>Fungi</taxon>
        <taxon>Dikarya</taxon>
        <taxon>Ascomycota</taxon>
        <taxon>Pezizomycotina</taxon>
        <taxon>Sordariomycetes</taxon>
        <taxon>Hypocreomycetidae</taxon>
        <taxon>Hypocreales</taxon>
        <taxon>Bionectriaceae</taxon>
        <taxon>Clonostachys</taxon>
    </lineage>
</organism>
<dbReference type="NCBIfam" id="TIGR00290">
    <property type="entry name" value="MJ0570_dom"/>
    <property type="match status" value="1"/>
</dbReference>
<accession>A0ABY6UB43</accession>
<keyword evidence="8" id="KW-1185">Reference proteome</keyword>
<dbReference type="Pfam" id="PF01902">
    <property type="entry name" value="Diphthami_syn_2"/>
    <property type="match status" value="1"/>
</dbReference>
<proteinExistence type="predicted"/>
<protein>
    <recommendedName>
        <fullName evidence="2">Diphthine--ammonia ligase</fullName>
        <ecNumber evidence="1">6.3.1.14</ecNumber>
    </recommendedName>
    <alternativeName>
        <fullName evidence="3">Diphthamide synthase</fullName>
    </alternativeName>
    <alternativeName>
        <fullName evidence="4">Diphthamide synthetase</fullName>
    </alternativeName>
</protein>
<gene>
    <name evidence="7" type="ORF">CLO192961_LOCUS230569</name>
</gene>
<dbReference type="Gene3D" id="3.40.50.620">
    <property type="entry name" value="HUPs"/>
    <property type="match status" value="1"/>
</dbReference>
<feature type="domain" description="Diphthamide synthase" evidence="6">
    <location>
        <begin position="121"/>
        <end position="278"/>
    </location>
</feature>
<dbReference type="Gene3D" id="3.30.1330.40">
    <property type="entry name" value="RutC-like"/>
    <property type="match status" value="2"/>
</dbReference>
<evidence type="ECO:0000313" key="7">
    <source>
        <dbReference type="EMBL" id="VUC28361.1"/>
    </source>
</evidence>
<reference evidence="7 8" key="1">
    <citation type="submission" date="2019-06" db="EMBL/GenBank/DDBJ databases">
        <authorList>
            <person name="Broberg M."/>
        </authorList>
    </citation>
    <scope>NUCLEOTIDE SEQUENCE [LARGE SCALE GENOMIC DNA]</scope>
</reference>
<evidence type="ECO:0000313" key="8">
    <source>
        <dbReference type="Proteomes" id="UP000766486"/>
    </source>
</evidence>
<dbReference type="SUPFAM" id="SSF52402">
    <property type="entry name" value="Adenine nucleotide alpha hydrolases-like"/>
    <property type="match status" value="1"/>
</dbReference>
<evidence type="ECO:0000256" key="3">
    <source>
        <dbReference type="ARBA" id="ARBA00029814"/>
    </source>
</evidence>
<evidence type="ECO:0000256" key="2">
    <source>
        <dbReference type="ARBA" id="ARBA00018426"/>
    </source>
</evidence>
<dbReference type="Gene3D" id="3.90.1490.10">
    <property type="entry name" value="putative n-type atp pyrophosphatase, domain 2"/>
    <property type="match status" value="1"/>
</dbReference>
<evidence type="ECO:0000256" key="1">
    <source>
        <dbReference type="ARBA" id="ARBA00012089"/>
    </source>
</evidence>
<evidence type="ECO:0000256" key="4">
    <source>
        <dbReference type="ARBA" id="ARBA00031552"/>
    </source>
</evidence>
<name>A0ABY6UB43_BIOOC</name>
<dbReference type="PANTHER" id="PTHR12196:SF2">
    <property type="entry name" value="DIPHTHINE--AMMONIA LIGASE"/>
    <property type="match status" value="1"/>
</dbReference>
<dbReference type="PANTHER" id="PTHR12196">
    <property type="entry name" value="DOMAIN OF UNKNOWN FUNCTION 71 DUF71 -CONTAINING PROTEIN"/>
    <property type="match status" value="1"/>
</dbReference>
<sequence>MSSDRLNVIALISGGKDSFFSLLHCLQNGHRVVALANLFPEDADGAFQGFQAIDPAGSHGSLARAGAEDVSGDLNSFMYQTVGHEIIPLYASATGLPLYRQPITGGSVRHERDYDCGPAETASDETESMVPLLKGVMQRHPEANALCAGAILSTYQRTRVESVALRLSLTPLAYLWKYPILPFPGQADDDALLLKDMAKSGLEARIVKVASAGLDEDNLWHRVTSCEGAEQVKRALRKFGAAGGAVLGEGGEFETIVVDGPSALFKKRIVVPDASKKVVREGGGSTWLLLRGAGLEDKPEDQSEVTVSQPDLFEARFQAVLDDLSNSSKLEGWAQEDSKPSQKSSSLLGKAPKLTSEDAQLLHWHAVGSQRGADGDLTIDAETAQVIDVIRQRLVTHNLDAGQISNTVVVIRRMSDFPKVNAVYAKLFTKPNPPARVTISCGDLLPLGSNIAVYLSISSAQPELADRQGLHVQSRSYWAPANIGPYSQAVGIRVTAQGESTSLRTWSVAGQIPLIPSSMVLPAEDPLSSQIQVALSLQHLWRIALDLKIQFWTSAVAFFCAQQDPSNSKMMTNSKLAGLAWKMAHGSPDEEEETESGPDPWDLKYNPQFISLGGEQAQKAKPHLPDWEVLTLRQQNEPEASIPPCFAVEVEELPRQSQVEWHAHVGLAQVEEGKVETMSLGKSETSTPWTTWHTVVKTSGSAFLHTVVARDLPASGEFLAYASFEQEIASVYEESLGRLRIDKSSGTLATPYLTYMDVGTIEAPWNSASKSLQHALIPCRTVWSSRGGRLGAISLYRTVIST</sequence>
<dbReference type="SUPFAM" id="SSF55298">
    <property type="entry name" value="YjgF-like"/>
    <property type="match status" value="2"/>
</dbReference>
<dbReference type="InterPro" id="IPR006175">
    <property type="entry name" value="YjgF/YER057c/UK114"/>
</dbReference>
<dbReference type="EC" id="6.3.1.14" evidence="1"/>